<evidence type="ECO:0000256" key="2">
    <source>
        <dbReference type="ARBA" id="ARBA00022771"/>
    </source>
</evidence>
<dbReference type="PROSITE" id="PS51292">
    <property type="entry name" value="ZF_RING_CH"/>
    <property type="match status" value="1"/>
</dbReference>
<organism evidence="7 8">
    <name type="scientific">Protea cynaroides</name>
    <dbReference type="NCBI Taxonomy" id="273540"/>
    <lineage>
        <taxon>Eukaryota</taxon>
        <taxon>Viridiplantae</taxon>
        <taxon>Streptophyta</taxon>
        <taxon>Embryophyta</taxon>
        <taxon>Tracheophyta</taxon>
        <taxon>Spermatophyta</taxon>
        <taxon>Magnoliopsida</taxon>
        <taxon>Proteales</taxon>
        <taxon>Proteaceae</taxon>
        <taxon>Protea</taxon>
    </lineage>
</organism>
<dbReference type="PANTHER" id="PTHR46214:SF8">
    <property type="entry name" value="RING_FYVE_PHD ZINC FINGER SUPERFAMILY PROTEIN"/>
    <property type="match status" value="1"/>
</dbReference>
<accession>A0A9Q0QZ73</accession>
<evidence type="ECO:0000256" key="5">
    <source>
        <dbReference type="SAM" id="Phobius"/>
    </source>
</evidence>
<feature type="compositionally biased region" description="Basic and acidic residues" evidence="4">
    <location>
        <begin position="1"/>
        <end position="10"/>
    </location>
</feature>
<keyword evidence="1" id="KW-0479">Metal-binding</keyword>
<dbReference type="AlphaFoldDB" id="A0A9Q0QZ73"/>
<proteinExistence type="predicted"/>
<protein>
    <recommendedName>
        <fullName evidence="6">RING-CH-type domain-containing protein</fullName>
    </recommendedName>
</protein>
<sequence>MDQLPHHQLHDQQGTSESSSTLVVPVASESVIVVRSEEFASVCVEEGDSKAEVNALETSKVSVEEQKVSVPKPEENTCVIDIKCSDGTLSNENWVGEKICRICLLSSDQSSDVSDTLQLGCVCKDELGFAHRHCAETWFRLKGNRCCEICGETAKNITGVGDDRFMEEWNESRFATSRNHSSSRSGGCWRGRSFCNFLMACLVIAFVLPWFLRINMF</sequence>
<keyword evidence="5" id="KW-0472">Membrane</keyword>
<dbReference type="SUPFAM" id="SSF57850">
    <property type="entry name" value="RING/U-box"/>
    <property type="match status" value="1"/>
</dbReference>
<dbReference type="SMART" id="SM00744">
    <property type="entry name" value="RINGv"/>
    <property type="match status" value="1"/>
</dbReference>
<evidence type="ECO:0000256" key="4">
    <source>
        <dbReference type="SAM" id="MobiDB-lite"/>
    </source>
</evidence>
<evidence type="ECO:0000256" key="3">
    <source>
        <dbReference type="ARBA" id="ARBA00022833"/>
    </source>
</evidence>
<dbReference type="PANTHER" id="PTHR46214">
    <property type="entry name" value="ZINC FINGER, RING-CH-TYPE"/>
    <property type="match status" value="1"/>
</dbReference>
<feature type="transmembrane region" description="Helical" evidence="5">
    <location>
        <begin position="194"/>
        <end position="212"/>
    </location>
</feature>
<keyword evidence="5" id="KW-1133">Transmembrane helix</keyword>
<name>A0A9Q0QZ73_9MAGN</name>
<dbReference type="OrthoDB" id="1734943at2759"/>
<evidence type="ECO:0000313" key="7">
    <source>
        <dbReference type="EMBL" id="KAJ4977515.1"/>
    </source>
</evidence>
<keyword evidence="5" id="KW-0812">Transmembrane</keyword>
<keyword evidence="3" id="KW-0862">Zinc</keyword>
<gene>
    <name evidence="7" type="ORF">NE237_002621</name>
</gene>
<feature type="domain" description="RING-CH-type" evidence="6">
    <location>
        <begin position="92"/>
        <end position="157"/>
    </location>
</feature>
<dbReference type="InterPro" id="IPR013083">
    <property type="entry name" value="Znf_RING/FYVE/PHD"/>
</dbReference>
<reference evidence="7" key="1">
    <citation type="journal article" date="2023" name="Plant J.">
        <title>The genome of the king protea, Protea cynaroides.</title>
        <authorList>
            <person name="Chang J."/>
            <person name="Duong T.A."/>
            <person name="Schoeman C."/>
            <person name="Ma X."/>
            <person name="Roodt D."/>
            <person name="Barker N."/>
            <person name="Li Z."/>
            <person name="Van de Peer Y."/>
            <person name="Mizrachi E."/>
        </authorList>
    </citation>
    <scope>NUCLEOTIDE SEQUENCE</scope>
    <source>
        <tissue evidence="7">Young leaves</tissue>
    </source>
</reference>
<dbReference type="GO" id="GO:0008270">
    <property type="term" value="F:zinc ion binding"/>
    <property type="evidence" value="ECO:0007669"/>
    <property type="project" value="UniProtKB-KW"/>
</dbReference>
<dbReference type="Gene3D" id="3.30.40.10">
    <property type="entry name" value="Zinc/RING finger domain, C3HC4 (zinc finger)"/>
    <property type="match status" value="1"/>
</dbReference>
<dbReference type="InterPro" id="IPR011016">
    <property type="entry name" value="Znf_RING-CH"/>
</dbReference>
<evidence type="ECO:0000256" key="1">
    <source>
        <dbReference type="ARBA" id="ARBA00022723"/>
    </source>
</evidence>
<dbReference type="EMBL" id="JAMYWD010000003">
    <property type="protein sequence ID" value="KAJ4977515.1"/>
    <property type="molecule type" value="Genomic_DNA"/>
</dbReference>
<evidence type="ECO:0000259" key="6">
    <source>
        <dbReference type="PROSITE" id="PS51292"/>
    </source>
</evidence>
<evidence type="ECO:0000313" key="8">
    <source>
        <dbReference type="Proteomes" id="UP001141806"/>
    </source>
</evidence>
<dbReference type="Pfam" id="PF12906">
    <property type="entry name" value="RINGv"/>
    <property type="match status" value="1"/>
</dbReference>
<keyword evidence="2" id="KW-0863">Zinc-finger</keyword>
<feature type="region of interest" description="Disordered" evidence="4">
    <location>
        <begin position="1"/>
        <end position="22"/>
    </location>
</feature>
<keyword evidence="8" id="KW-1185">Reference proteome</keyword>
<dbReference type="Proteomes" id="UP001141806">
    <property type="component" value="Unassembled WGS sequence"/>
</dbReference>
<comment type="caution">
    <text evidence="7">The sequence shown here is derived from an EMBL/GenBank/DDBJ whole genome shotgun (WGS) entry which is preliminary data.</text>
</comment>